<feature type="transmembrane region" description="Helical" evidence="1">
    <location>
        <begin position="219"/>
        <end position="238"/>
    </location>
</feature>
<dbReference type="SUPFAM" id="SSF51695">
    <property type="entry name" value="PLC-like phosphodiesterases"/>
    <property type="match status" value="1"/>
</dbReference>
<dbReference type="InterPro" id="IPR030395">
    <property type="entry name" value="GP_PDE_dom"/>
</dbReference>
<feature type="transmembrane region" description="Helical" evidence="1">
    <location>
        <begin position="106"/>
        <end position="128"/>
    </location>
</feature>
<feature type="transmembrane region" description="Helical" evidence="1">
    <location>
        <begin position="9"/>
        <end position="27"/>
    </location>
</feature>
<dbReference type="Pfam" id="PF03009">
    <property type="entry name" value="GDPD"/>
    <property type="match status" value="2"/>
</dbReference>
<feature type="transmembrane region" description="Helical" evidence="1">
    <location>
        <begin position="65"/>
        <end position="86"/>
    </location>
</feature>
<evidence type="ECO:0000256" key="1">
    <source>
        <dbReference type="SAM" id="Phobius"/>
    </source>
</evidence>
<feature type="domain" description="GP-PDE" evidence="2">
    <location>
        <begin position="250"/>
        <end position="477"/>
    </location>
</feature>
<keyword evidence="4" id="KW-1185">Reference proteome</keyword>
<keyword evidence="1" id="KW-1133">Transmembrane helix</keyword>
<dbReference type="EMBL" id="JQCH01000004">
    <property type="protein sequence ID" value="KRO10562.1"/>
    <property type="molecule type" value="Genomic_DNA"/>
</dbReference>
<dbReference type="Gene3D" id="3.20.20.190">
    <property type="entry name" value="Phosphatidylinositol (PI) phosphodiesterase"/>
    <property type="match status" value="1"/>
</dbReference>
<feature type="transmembrane region" description="Helical" evidence="1">
    <location>
        <begin position="33"/>
        <end position="53"/>
    </location>
</feature>
<dbReference type="Proteomes" id="UP000051884">
    <property type="component" value="Unassembled WGS sequence"/>
</dbReference>
<name>A0ABR5Q832_9LACO</name>
<evidence type="ECO:0000313" key="4">
    <source>
        <dbReference type="Proteomes" id="UP000051884"/>
    </source>
</evidence>
<dbReference type="PROSITE" id="PS51704">
    <property type="entry name" value="GP_PDE"/>
    <property type="match status" value="1"/>
</dbReference>
<accession>A0ABR5Q832</accession>
<reference evidence="3 4" key="1">
    <citation type="journal article" date="2015" name="Genome Announc.">
        <title>Expanding the biotechnology potential of lactobacilli through comparative genomics of 213 strains and associated genera.</title>
        <authorList>
            <person name="Sun Z."/>
            <person name="Harris H.M."/>
            <person name="McCann A."/>
            <person name="Guo C."/>
            <person name="Argimon S."/>
            <person name="Zhang W."/>
            <person name="Yang X."/>
            <person name="Jeffery I.B."/>
            <person name="Cooney J.C."/>
            <person name="Kagawa T.F."/>
            <person name="Liu W."/>
            <person name="Song Y."/>
            <person name="Salvetti E."/>
            <person name="Wrobel A."/>
            <person name="Rasinkangas P."/>
            <person name="Parkhill J."/>
            <person name="Rea M.C."/>
            <person name="O'Sullivan O."/>
            <person name="Ritari J."/>
            <person name="Douillard F.P."/>
            <person name="Paul Ross R."/>
            <person name="Yang R."/>
            <person name="Briner A.E."/>
            <person name="Felis G.E."/>
            <person name="de Vos W.M."/>
            <person name="Barrangou R."/>
            <person name="Klaenhammer T.R."/>
            <person name="Caufield P.W."/>
            <person name="Cui Y."/>
            <person name="Zhang H."/>
            <person name="O'Toole P.W."/>
        </authorList>
    </citation>
    <scope>NUCLEOTIDE SEQUENCE [LARGE SCALE GENOMIC DNA]</scope>
    <source>
        <strain evidence="3 4">DSM 26202</strain>
    </source>
</reference>
<sequence>MGIKMTKRIELTGIMWVLVIINNWLLANIKLATWIKISCLFCSLLIVIAWVSYQLKAQENIGKTSWIVGLSLLIGWIMLLPLGGLGLTSHVINLIYIPQTALRVLYLRRILIVPVIAICYCSLLVLWWRQLRGWILRSLNPHFATGSLFTNQFFKSFGIQLLVTIVGFGLMYLCVNWIAKANDFLGGAMLLLIGTWILANWISFLITQYFQLQLTSEPNVIIGIGLMVASVLLVIGWTQSLNYSSQLKTPEIISHRGVDGHNGVQNTVQSLHKTSEKKPAAIEMDIQETEDKSFVCFHDVNLKGLARRNTTVHNLRIARLQRISLSEHGFKTPVSTFNQYLKRARQQHLIVEIKPQHVSPTQVAQTFGSHYADKLESRHDKVHSVDDQIIAQLHRSYPRLSVGLIRPFVISRLATKDVNFYSLDYRTVNQQTVQFLHAHHKKVYVWTVDKPQVAQRMLQLGVDGIITDRLSLIRAKINVMKAPVTTRVTNVLWQLI</sequence>
<protein>
    <submittedName>
        <fullName evidence="3">Glycerophosphoryl diester phosphodiesterase</fullName>
    </submittedName>
</protein>
<dbReference type="PANTHER" id="PTHR46211">
    <property type="entry name" value="GLYCEROPHOSPHORYL DIESTER PHOSPHODIESTERASE"/>
    <property type="match status" value="1"/>
</dbReference>
<evidence type="ECO:0000313" key="3">
    <source>
        <dbReference type="EMBL" id="KRO10562.1"/>
    </source>
</evidence>
<dbReference type="PANTHER" id="PTHR46211:SF8">
    <property type="entry name" value="PHOSPHODIESTERASE"/>
    <property type="match status" value="1"/>
</dbReference>
<organism evidence="3 4">
    <name type="scientific">Paucilactobacillus hokkaidonensis</name>
    <dbReference type="NCBI Taxonomy" id="1193095"/>
    <lineage>
        <taxon>Bacteria</taxon>
        <taxon>Bacillati</taxon>
        <taxon>Bacillota</taxon>
        <taxon>Bacilli</taxon>
        <taxon>Lactobacillales</taxon>
        <taxon>Lactobacillaceae</taxon>
        <taxon>Paucilactobacillus</taxon>
    </lineage>
</organism>
<feature type="transmembrane region" description="Helical" evidence="1">
    <location>
        <begin position="157"/>
        <end position="178"/>
    </location>
</feature>
<proteinExistence type="predicted"/>
<evidence type="ECO:0000259" key="2">
    <source>
        <dbReference type="PROSITE" id="PS51704"/>
    </source>
</evidence>
<keyword evidence="1" id="KW-0472">Membrane</keyword>
<gene>
    <name evidence="3" type="ORF">IV59_GL001660</name>
</gene>
<dbReference type="InterPro" id="IPR017946">
    <property type="entry name" value="PLC-like_Pdiesterase_TIM-brl"/>
</dbReference>
<comment type="caution">
    <text evidence="3">The sequence shown here is derived from an EMBL/GenBank/DDBJ whole genome shotgun (WGS) entry which is preliminary data.</text>
</comment>
<keyword evidence="1" id="KW-0812">Transmembrane</keyword>
<feature type="transmembrane region" description="Helical" evidence="1">
    <location>
        <begin position="184"/>
        <end position="207"/>
    </location>
</feature>